<dbReference type="InterPro" id="IPR051601">
    <property type="entry name" value="Serine_prot/Carboxylest_S33"/>
</dbReference>
<comment type="similarity">
    <text evidence="1">Belongs to the peptidase S33 family.</text>
</comment>
<accession>A0AAE0FGX1</accession>
<reference evidence="4 5" key="1">
    <citation type="journal article" date="2015" name="Genome Biol. Evol.">
        <title>Comparative Genomics of a Bacterivorous Green Alga Reveals Evolutionary Causalities and Consequences of Phago-Mixotrophic Mode of Nutrition.</title>
        <authorList>
            <person name="Burns J.A."/>
            <person name="Paasch A."/>
            <person name="Narechania A."/>
            <person name="Kim E."/>
        </authorList>
    </citation>
    <scope>NUCLEOTIDE SEQUENCE [LARGE SCALE GENOMIC DNA]</scope>
    <source>
        <strain evidence="4 5">PLY_AMNH</strain>
    </source>
</reference>
<proteinExistence type="inferred from homology"/>
<dbReference type="PANTHER" id="PTHR43248:SF3">
    <property type="entry name" value="AB HYDROLASE-1 DOMAIN-CONTAINING PROTEIN"/>
    <property type="match status" value="1"/>
</dbReference>
<dbReference type="EMBL" id="LGRX02018799">
    <property type="protein sequence ID" value="KAK3259379.1"/>
    <property type="molecule type" value="Genomic_DNA"/>
</dbReference>
<dbReference type="GO" id="GO:0016787">
    <property type="term" value="F:hydrolase activity"/>
    <property type="evidence" value="ECO:0007669"/>
    <property type="project" value="UniProtKB-KW"/>
</dbReference>
<comment type="caution">
    <text evidence="4">The sequence shown here is derived from an EMBL/GenBank/DDBJ whole genome shotgun (WGS) entry which is preliminary data.</text>
</comment>
<dbReference type="Gene3D" id="3.40.50.1820">
    <property type="entry name" value="alpha/beta hydrolase"/>
    <property type="match status" value="1"/>
</dbReference>
<evidence type="ECO:0000256" key="1">
    <source>
        <dbReference type="ARBA" id="ARBA00010088"/>
    </source>
</evidence>
<gene>
    <name evidence="4" type="ORF">CYMTET_31619</name>
</gene>
<keyword evidence="5" id="KW-1185">Reference proteome</keyword>
<dbReference type="Pfam" id="PF00561">
    <property type="entry name" value="Abhydrolase_1"/>
    <property type="match status" value="1"/>
</dbReference>
<dbReference type="SUPFAM" id="SSF53474">
    <property type="entry name" value="alpha/beta-Hydrolases"/>
    <property type="match status" value="1"/>
</dbReference>
<evidence type="ECO:0000313" key="4">
    <source>
        <dbReference type="EMBL" id="KAK3259379.1"/>
    </source>
</evidence>
<dbReference type="InterPro" id="IPR000073">
    <property type="entry name" value="AB_hydrolase_1"/>
</dbReference>
<sequence>MFLFGRRRIFSCTGSFLNSSRQLVLGPNDPRTLVTRQISDRGLASVSLGPALAHLHYEEILLNNAKSDPQARTAVIVHGLLGSGRNWRSFSRQLGKELEKSSSHPWRFLLVDQRNHGQSTFRGHEGPHTIDVCAQDIVKLLDGRAPDVLVGHSLGGKVVLDYLRHAPLAPYLGERRRGGPDRQGDLATPRLKKRQRNLANDYARINAGSLLSLQ</sequence>
<evidence type="ECO:0000256" key="2">
    <source>
        <dbReference type="ARBA" id="ARBA00022801"/>
    </source>
</evidence>
<dbReference type="InterPro" id="IPR029058">
    <property type="entry name" value="AB_hydrolase_fold"/>
</dbReference>
<keyword evidence="2" id="KW-0378">Hydrolase</keyword>
<name>A0AAE0FGX1_9CHLO</name>
<dbReference type="AlphaFoldDB" id="A0AAE0FGX1"/>
<evidence type="ECO:0000313" key="5">
    <source>
        <dbReference type="Proteomes" id="UP001190700"/>
    </source>
</evidence>
<dbReference type="Proteomes" id="UP001190700">
    <property type="component" value="Unassembled WGS sequence"/>
</dbReference>
<dbReference type="PANTHER" id="PTHR43248">
    <property type="entry name" value="2-SUCCINYL-6-HYDROXY-2,4-CYCLOHEXADIENE-1-CARBOXYLATE SYNTHASE"/>
    <property type="match status" value="1"/>
</dbReference>
<evidence type="ECO:0000259" key="3">
    <source>
        <dbReference type="Pfam" id="PF00561"/>
    </source>
</evidence>
<organism evidence="4 5">
    <name type="scientific">Cymbomonas tetramitiformis</name>
    <dbReference type="NCBI Taxonomy" id="36881"/>
    <lineage>
        <taxon>Eukaryota</taxon>
        <taxon>Viridiplantae</taxon>
        <taxon>Chlorophyta</taxon>
        <taxon>Pyramimonadophyceae</taxon>
        <taxon>Pyramimonadales</taxon>
        <taxon>Pyramimonadaceae</taxon>
        <taxon>Cymbomonas</taxon>
    </lineage>
</organism>
<feature type="domain" description="AB hydrolase-1" evidence="3">
    <location>
        <begin position="75"/>
        <end position="167"/>
    </location>
</feature>
<protein>
    <recommendedName>
        <fullName evidence="3">AB hydrolase-1 domain-containing protein</fullName>
    </recommendedName>
</protein>